<accession>A0AAE3WER5</accession>
<dbReference type="Pfam" id="PF18910">
    <property type="entry name" value="DUF5665"/>
    <property type="match status" value="1"/>
</dbReference>
<reference evidence="2" key="1">
    <citation type="submission" date="2022-07" db="EMBL/GenBank/DDBJ databases">
        <authorList>
            <person name="Otstavnykh N."/>
            <person name="Isaeva M."/>
            <person name="Bystritskaya E."/>
        </authorList>
    </citation>
    <scope>NUCLEOTIDE SEQUENCE</scope>
    <source>
        <strain evidence="2">KCTC 52189</strain>
    </source>
</reference>
<name>A0AAE3WER5_9RHOB</name>
<organism evidence="2 3">
    <name type="scientific">Marimonas arenosa</name>
    <dbReference type="NCBI Taxonomy" id="1795305"/>
    <lineage>
        <taxon>Bacteria</taxon>
        <taxon>Pseudomonadati</taxon>
        <taxon>Pseudomonadota</taxon>
        <taxon>Alphaproteobacteria</taxon>
        <taxon>Rhodobacterales</taxon>
        <taxon>Paracoccaceae</taxon>
        <taxon>Marimonas</taxon>
    </lineage>
</organism>
<keyword evidence="3" id="KW-1185">Reference proteome</keyword>
<dbReference type="AlphaFoldDB" id="A0AAE3WER5"/>
<evidence type="ECO:0000313" key="3">
    <source>
        <dbReference type="Proteomes" id="UP001226762"/>
    </source>
</evidence>
<keyword evidence="1" id="KW-0812">Transmembrane</keyword>
<gene>
    <name evidence="2" type="ORF">NO357_14035</name>
</gene>
<comment type="caution">
    <text evidence="2">The sequence shown here is derived from an EMBL/GenBank/DDBJ whole genome shotgun (WGS) entry which is preliminary data.</text>
</comment>
<dbReference type="EMBL" id="JANHAX010000004">
    <property type="protein sequence ID" value="MDQ2091020.1"/>
    <property type="molecule type" value="Genomic_DNA"/>
</dbReference>
<keyword evidence="1" id="KW-0472">Membrane</keyword>
<dbReference type="Proteomes" id="UP001226762">
    <property type="component" value="Unassembled WGS sequence"/>
</dbReference>
<evidence type="ECO:0000256" key="1">
    <source>
        <dbReference type="SAM" id="Phobius"/>
    </source>
</evidence>
<protein>
    <submittedName>
        <fullName evidence="2">DUF5665 domain-containing protein</fullName>
    </submittedName>
</protein>
<dbReference type="RefSeq" id="WP_306736308.1">
    <property type="nucleotide sequence ID" value="NZ_JANHAX010000004.1"/>
</dbReference>
<sequence length="98" mass="11215">MQPDENGKFADLEAQTQALNRLTQEVERLNTHRFVTMHNSPLRLILYQFFRGLAFGLGTALGATILVSLLAWWVAQFEFIPIIGDWAVRIVEEIEKAK</sequence>
<feature type="transmembrane region" description="Helical" evidence="1">
    <location>
        <begin position="53"/>
        <end position="75"/>
    </location>
</feature>
<evidence type="ECO:0000313" key="2">
    <source>
        <dbReference type="EMBL" id="MDQ2091020.1"/>
    </source>
</evidence>
<proteinExistence type="predicted"/>
<keyword evidence="1" id="KW-1133">Transmembrane helix</keyword>
<dbReference type="InterPro" id="IPR043723">
    <property type="entry name" value="DUF5665"/>
</dbReference>
<reference evidence="2" key="2">
    <citation type="submission" date="2023-02" db="EMBL/GenBank/DDBJ databases">
        <title>'Rhodoalgimonas zhirmunskyi' gen. nov., isolated from a red alga.</title>
        <authorList>
            <person name="Nedashkovskaya O.I."/>
            <person name="Otstavnykh N.Y."/>
            <person name="Bystritskaya E.P."/>
            <person name="Balabanova L.A."/>
            <person name="Isaeva M.P."/>
        </authorList>
    </citation>
    <scope>NUCLEOTIDE SEQUENCE</scope>
    <source>
        <strain evidence="2">KCTC 52189</strain>
    </source>
</reference>